<feature type="binding site" evidence="4">
    <location>
        <position position="196"/>
    </location>
    <ligand>
        <name>substrate</name>
    </ligand>
</feature>
<keyword evidence="4" id="KW-0862">Zinc</keyword>
<dbReference type="GO" id="GO:0046872">
    <property type="term" value="F:metal ion binding"/>
    <property type="evidence" value="ECO:0007669"/>
    <property type="project" value="UniProtKB-KW"/>
</dbReference>
<proteinExistence type="inferred from homology"/>
<dbReference type="InterPro" id="IPR002616">
    <property type="entry name" value="tRNA_ribo_trans-like"/>
</dbReference>
<comment type="function">
    <text evidence="4">Catalyzes the base-exchange of a guanine (G) residue with the queuine precursor 7-aminomethyl-7-deazaguanine (PreQ1) at position 34 (anticodon wobble position) in tRNAs with GU(N) anticodons (tRNA-Asp, -Asn, -His and -Tyr). Catalysis occurs through a double-displacement mechanism. The nucleophile active site attacks the C1' of nucleotide 34 to detach the guanine base from the RNA, forming a covalent enzyme-RNA intermediate. The proton acceptor active site deprotonates the incoming PreQ1, allowing a nucleophilic attack on the C1' of the ribose to form the product. After dissociation, two additional enzymatic reactions on the tRNA convert PreQ1 to queuine (Q), resulting in the hypermodified nucleoside queuosine (7-(((4,5-cis-dihydroxy-2-cyclopenten-1-yl)amino)methyl)-7-deazaguanosine).</text>
</comment>
<comment type="pathway">
    <text evidence="4">tRNA modification; tRNA-queuosine biosynthesis.</text>
</comment>
<organism evidence="7 8">
    <name type="scientific">Phycisphaera mikurensis (strain NBRC 102666 / KCTC 22515 / FYK2301M01)</name>
    <dbReference type="NCBI Taxonomy" id="1142394"/>
    <lineage>
        <taxon>Bacteria</taxon>
        <taxon>Pseudomonadati</taxon>
        <taxon>Planctomycetota</taxon>
        <taxon>Phycisphaerae</taxon>
        <taxon>Phycisphaerales</taxon>
        <taxon>Phycisphaeraceae</taxon>
        <taxon>Phycisphaera</taxon>
    </lineage>
</organism>
<dbReference type="GO" id="GO:0008616">
    <property type="term" value="P:tRNA queuosine(34) biosynthetic process"/>
    <property type="evidence" value="ECO:0007669"/>
    <property type="project" value="UniProtKB-UniRule"/>
</dbReference>
<feature type="binding site" evidence="4">
    <location>
        <position position="223"/>
    </location>
    <ligand>
        <name>substrate</name>
    </ligand>
</feature>
<dbReference type="NCBIfam" id="TIGR00449">
    <property type="entry name" value="tgt_general"/>
    <property type="match status" value="1"/>
</dbReference>
<keyword evidence="2 4" id="KW-0808">Transferase</keyword>
<feature type="region of interest" description="RNA binding; important for wobble base 34 recognition" evidence="4">
    <location>
        <begin position="278"/>
        <end position="282"/>
    </location>
</feature>
<keyword evidence="4" id="KW-0479">Metal-binding</keyword>
<dbReference type="Pfam" id="PF01702">
    <property type="entry name" value="TGT"/>
    <property type="match status" value="1"/>
</dbReference>
<comment type="similarity">
    <text evidence="4">Belongs to the queuine tRNA-ribosyltransferase family.</text>
</comment>
<dbReference type="Proteomes" id="UP000007881">
    <property type="component" value="Chromosome"/>
</dbReference>
<feature type="active site" description="Nucleophile" evidence="4">
    <location>
        <position position="273"/>
    </location>
</feature>
<dbReference type="InterPro" id="IPR004803">
    <property type="entry name" value="TGT"/>
</dbReference>
<evidence type="ECO:0000313" key="8">
    <source>
        <dbReference type="Proteomes" id="UP000007881"/>
    </source>
</evidence>
<name>I0IGY6_PHYMF</name>
<protein>
    <recommendedName>
        <fullName evidence="4">Queuine tRNA-ribosyltransferase</fullName>
        <ecNumber evidence="4">2.4.2.29</ecNumber>
    </recommendedName>
    <alternativeName>
        <fullName evidence="4">Guanine insertion enzyme</fullName>
    </alternativeName>
    <alternativeName>
        <fullName evidence="4">tRNA-guanine transglycosylase</fullName>
    </alternativeName>
</protein>
<comment type="cofactor">
    <cofactor evidence="4">
        <name>Zn(2+)</name>
        <dbReference type="ChEBI" id="CHEBI:29105"/>
    </cofactor>
    <text evidence="4">Binds 1 zinc ion per subunit.</text>
</comment>
<keyword evidence="4" id="KW-0671">Queuosine biosynthesis</keyword>
<dbReference type="GO" id="GO:0008479">
    <property type="term" value="F:tRNA-guanosine(34) queuine transglycosylase activity"/>
    <property type="evidence" value="ECO:0007669"/>
    <property type="project" value="UniProtKB-UniRule"/>
</dbReference>
<feature type="binding site" evidence="4">
    <location>
        <position position="145"/>
    </location>
    <ligand>
        <name>substrate</name>
    </ligand>
</feature>
<dbReference type="PATRIC" id="fig|1142394.8.peg.2442"/>
<reference evidence="7 8" key="1">
    <citation type="submission" date="2012-02" db="EMBL/GenBank/DDBJ databases">
        <title>Complete genome sequence of Phycisphaera mikurensis NBRC 102666.</title>
        <authorList>
            <person name="Ankai A."/>
            <person name="Hosoyama A."/>
            <person name="Terui Y."/>
            <person name="Sekine M."/>
            <person name="Fukai R."/>
            <person name="Kato Y."/>
            <person name="Nakamura S."/>
            <person name="Yamada-Narita S."/>
            <person name="Kawakoshi A."/>
            <person name="Fukunaga Y."/>
            <person name="Yamazaki S."/>
            <person name="Fujita N."/>
        </authorList>
    </citation>
    <scope>NUCLEOTIDE SEQUENCE [LARGE SCALE GENOMIC DNA]</scope>
    <source>
        <strain evidence="8">NBRC 102666 / KCTC 22515 / FYK2301M01</strain>
    </source>
</reference>
<feature type="binding site" evidence="4">
    <location>
        <position position="313"/>
    </location>
    <ligand>
        <name>Zn(2+)</name>
        <dbReference type="ChEBI" id="CHEBI:29105"/>
    </ligand>
</feature>
<dbReference type="RefSeq" id="WP_014437737.1">
    <property type="nucleotide sequence ID" value="NC_017080.1"/>
</dbReference>
<keyword evidence="8" id="KW-1185">Reference proteome</keyword>
<evidence type="ECO:0000259" key="6">
    <source>
        <dbReference type="Pfam" id="PF01702"/>
    </source>
</evidence>
<dbReference type="eggNOG" id="COG0343">
    <property type="taxonomic scope" value="Bacteria"/>
</dbReference>
<dbReference type="HAMAP" id="MF_00168">
    <property type="entry name" value="Q_tRNA_Tgt"/>
    <property type="match status" value="1"/>
</dbReference>
<dbReference type="NCBIfam" id="TIGR00430">
    <property type="entry name" value="Q_tRNA_tgt"/>
    <property type="match status" value="1"/>
</dbReference>
<feature type="binding site" evidence="4">
    <location>
        <position position="316"/>
    </location>
    <ligand>
        <name>Zn(2+)</name>
        <dbReference type="ChEBI" id="CHEBI:29105"/>
    </ligand>
</feature>
<keyword evidence="1 4" id="KW-0328">Glycosyltransferase</keyword>
<feature type="binding site" evidence="4">
    <location>
        <position position="311"/>
    </location>
    <ligand>
        <name>Zn(2+)</name>
        <dbReference type="ChEBI" id="CHEBI:29105"/>
    </ligand>
</feature>
<dbReference type="EC" id="2.4.2.29" evidence="4"/>
<comment type="subunit">
    <text evidence="4">Homodimer. Within each dimer, one monomer is responsible for RNA recognition and catalysis, while the other monomer binds to the replacement base PreQ1.</text>
</comment>
<dbReference type="STRING" id="1142394.PSMK_23650"/>
<dbReference type="KEGG" id="phm:PSMK_23650"/>
<dbReference type="InterPro" id="IPR036511">
    <property type="entry name" value="TGT-like_sf"/>
</dbReference>
<feature type="domain" description="tRNA-guanine(15) transglycosylase-like" evidence="6">
    <location>
        <begin position="14"/>
        <end position="371"/>
    </location>
</feature>
<feature type="binding site" evidence="4">
    <location>
        <position position="343"/>
    </location>
    <ligand>
        <name>Zn(2+)</name>
        <dbReference type="ChEBI" id="CHEBI:29105"/>
    </ligand>
</feature>
<gene>
    <name evidence="4 7" type="primary">tgt</name>
    <name evidence="7" type="ordered locus">PSMK_23650</name>
</gene>
<dbReference type="GO" id="GO:0005829">
    <property type="term" value="C:cytosol"/>
    <property type="evidence" value="ECO:0007669"/>
    <property type="project" value="TreeGrafter"/>
</dbReference>
<dbReference type="AlphaFoldDB" id="I0IGY6"/>
<feature type="binding site" evidence="4">
    <location>
        <begin position="91"/>
        <end position="95"/>
    </location>
    <ligand>
        <name>substrate</name>
    </ligand>
</feature>
<accession>I0IGY6</accession>
<evidence type="ECO:0000256" key="4">
    <source>
        <dbReference type="HAMAP-Rule" id="MF_00168"/>
    </source>
</evidence>
<dbReference type="PANTHER" id="PTHR46499">
    <property type="entry name" value="QUEUINE TRNA-RIBOSYLTRANSFERASE"/>
    <property type="match status" value="1"/>
</dbReference>
<dbReference type="SUPFAM" id="SSF51713">
    <property type="entry name" value="tRNA-guanine transglycosylase"/>
    <property type="match status" value="1"/>
</dbReference>
<evidence type="ECO:0000256" key="1">
    <source>
        <dbReference type="ARBA" id="ARBA00022676"/>
    </source>
</evidence>
<evidence type="ECO:0000256" key="2">
    <source>
        <dbReference type="ARBA" id="ARBA00022679"/>
    </source>
</evidence>
<dbReference type="PANTHER" id="PTHR46499:SF1">
    <property type="entry name" value="QUEUINE TRNA-RIBOSYLTRANSFERASE"/>
    <property type="match status" value="1"/>
</dbReference>
<dbReference type="InterPro" id="IPR050076">
    <property type="entry name" value="ArchSynthase1/Queuine_TRR"/>
</dbReference>
<evidence type="ECO:0000256" key="3">
    <source>
        <dbReference type="ARBA" id="ARBA00022694"/>
    </source>
</evidence>
<evidence type="ECO:0000256" key="5">
    <source>
        <dbReference type="SAM" id="MobiDB-lite"/>
    </source>
</evidence>
<dbReference type="UniPathway" id="UPA00392"/>
<comment type="catalytic activity">
    <reaction evidence="4">
        <text>7-aminomethyl-7-carbaguanine + guanosine(34) in tRNA = 7-aminomethyl-7-carbaguanosine(34) in tRNA + guanine</text>
        <dbReference type="Rhea" id="RHEA:24104"/>
        <dbReference type="Rhea" id="RHEA-COMP:10341"/>
        <dbReference type="Rhea" id="RHEA-COMP:10342"/>
        <dbReference type="ChEBI" id="CHEBI:16235"/>
        <dbReference type="ChEBI" id="CHEBI:58703"/>
        <dbReference type="ChEBI" id="CHEBI:74269"/>
        <dbReference type="ChEBI" id="CHEBI:82833"/>
        <dbReference type="EC" id="2.4.2.29"/>
    </reaction>
</comment>
<sequence length="387" mass="41545">MKFELHHASGPAGPRTGTVHTPHGSFPTPAFMTVGTQGTVKGVTPEQVRATGAGILLGNTYHLLLRPGPELLERAGGLHRFMRWDGPILTDSGGFQVFSLGHINRIGEDGVVFKNPLNGDLVDLTPERSIATQHAIGGDILMAFDDCPPAGGDDPAAARERSKLAMERTHRWLDRCVAFHRGRGRDGRQALFGIVQGGTDEGDRAACVEAVCSHDLPGYAIGGVAVGEDTAAIDRIVAHTAPLMPADKPRYLMGVGYPRDIVAAVRSGVDLFDCVLPTRHGRSGHAFTAAGALKLKNAPFREDFAVLEDACDCPACVGGYTRAYLHHLVKCGEILGGVLLTLHNLRLYQRLMADLRATIPGGRWDAFFSRWPCAIGPEEGQAADERR</sequence>
<dbReference type="OrthoDB" id="9805417at2"/>
<feature type="region of interest" description="RNA binding" evidence="4">
    <location>
        <begin position="254"/>
        <end position="260"/>
    </location>
</feature>
<dbReference type="Gene3D" id="3.20.20.105">
    <property type="entry name" value="Queuine tRNA-ribosyltransferase-like"/>
    <property type="match status" value="1"/>
</dbReference>
<evidence type="ECO:0000313" key="7">
    <source>
        <dbReference type="EMBL" id="BAM04524.1"/>
    </source>
</evidence>
<feature type="region of interest" description="Disordered" evidence="5">
    <location>
        <begin position="1"/>
        <end position="30"/>
    </location>
</feature>
<keyword evidence="3 4" id="KW-0819">tRNA processing</keyword>
<dbReference type="HOGENOM" id="CLU_022060_0_1_0"/>
<dbReference type="EMBL" id="AP012338">
    <property type="protein sequence ID" value="BAM04524.1"/>
    <property type="molecule type" value="Genomic_DNA"/>
</dbReference>
<feature type="active site" description="Proton acceptor" evidence="4">
    <location>
        <position position="91"/>
    </location>
</feature>